<sequence>MRLRHIEVFNAVMQTGSVSAAARLINVTQPAVSRTLQHAELQLGFALFQRARGRLTPTNEALALFPHIEKLFEQLDEVQRLAANLRHGQVNDRLNVLTVFALSREVLPRAVAGFRQKYPEVQVNVQALHTPQVVTALLLQEGDVGFVISSVRQPALEHESLAEVDMFCALPRGLLPASRMRGGEALALEELAGLPVVALDGKDPLGIRIQQACRDHGVGLSPVVTVQTYHAALSMAEYGLGVAIVDGCTAMSADLDKVHVVPLRPQITVAVNALRLAQRPGSVLARAMTQEMRRALRETLAGETSARASKIQA</sequence>
<gene>
    <name evidence="6" type="ORF">H9K75_13100</name>
</gene>
<dbReference type="PANTHER" id="PTHR30427">
    <property type="entry name" value="TRANSCRIPTIONAL ACTIVATOR PROTEIN LYSR"/>
    <property type="match status" value="1"/>
</dbReference>
<keyword evidence="4" id="KW-0804">Transcription</keyword>
<dbReference type="InterPro" id="IPR000847">
    <property type="entry name" value="LysR_HTH_N"/>
</dbReference>
<dbReference type="Pfam" id="PF00126">
    <property type="entry name" value="HTH_1"/>
    <property type="match status" value="1"/>
</dbReference>
<evidence type="ECO:0000256" key="1">
    <source>
        <dbReference type="ARBA" id="ARBA00009437"/>
    </source>
</evidence>
<evidence type="ECO:0000256" key="3">
    <source>
        <dbReference type="ARBA" id="ARBA00023125"/>
    </source>
</evidence>
<dbReference type="InterPro" id="IPR036388">
    <property type="entry name" value="WH-like_DNA-bd_sf"/>
</dbReference>
<dbReference type="GO" id="GO:0010628">
    <property type="term" value="P:positive regulation of gene expression"/>
    <property type="evidence" value="ECO:0007669"/>
    <property type="project" value="TreeGrafter"/>
</dbReference>
<dbReference type="InterPro" id="IPR005119">
    <property type="entry name" value="LysR_subst-bd"/>
</dbReference>
<feature type="domain" description="HTH lysR-type" evidence="5">
    <location>
        <begin position="1"/>
        <end position="58"/>
    </location>
</feature>
<dbReference type="EMBL" id="CP060783">
    <property type="protein sequence ID" value="QNP47300.1"/>
    <property type="molecule type" value="Genomic_DNA"/>
</dbReference>
<comment type="similarity">
    <text evidence="1">Belongs to the LysR transcriptional regulatory family.</text>
</comment>
<dbReference type="PRINTS" id="PR00039">
    <property type="entry name" value="HTHLYSR"/>
</dbReference>
<evidence type="ECO:0000313" key="7">
    <source>
        <dbReference type="Proteomes" id="UP000516028"/>
    </source>
</evidence>
<dbReference type="RefSeq" id="WP_187723013.1">
    <property type="nucleotide sequence ID" value="NZ_CP060783.1"/>
</dbReference>
<evidence type="ECO:0000259" key="5">
    <source>
        <dbReference type="PROSITE" id="PS50931"/>
    </source>
</evidence>
<accession>A0A7H0GG84</accession>
<evidence type="ECO:0000256" key="2">
    <source>
        <dbReference type="ARBA" id="ARBA00023015"/>
    </source>
</evidence>
<dbReference type="AlphaFoldDB" id="A0A7H0GG84"/>
<dbReference type="SUPFAM" id="SSF46785">
    <property type="entry name" value="Winged helix' DNA-binding domain"/>
    <property type="match status" value="1"/>
</dbReference>
<dbReference type="SUPFAM" id="SSF53850">
    <property type="entry name" value="Periplasmic binding protein-like II"/>
    <property type="match status" value="1"/>
</dbReference>
<dbReference type="GO" id="GO:0009089">
    <property type="term" value="P:lysine biosynthetic process via diaminopimelate"/>
    <property type="evidence" value="ECO:0007669"/>
    <property type="project" value="TreeGrafter"/>
</dbReference>
<evidence type="ECO:0000313" key="6">
    <source>
        <dbReference type="EMBL" id="QNP47300.1"/>
    </source>
</evidence>
<dbReference type="PANTHER" id="PTHR30427:SF1">
    <property type="entry name" value="TRANSCRIPTIONAL ACTIVATOR PROTEIN LYSR"/>
    <property type="match status" value="1"/>
</dbReference>
<keyword evidence="3" id="KW-0238">DNA-binding</keyword>
<keyword evidence="7" id="KW-1185">Reference proteome</keyword>
<reference evidence="6 7" key="1">
    <citation type="submission" date="2020-08" db="EMBL/GenBank/DDBJ databases">
        <title>Genome sequence of Diaphorobacter aerolatus KACC 16536T.</title>
        <authorList>
            <person name="Hyun D.-W."/>
            <person name="Bae J.-W."/>
        </authorList>
    </citation>
    <scope>NUCLEOTIDE SEQUENCE [LARGE SCALE GENOMIC DNA]</scope>
    <source>
        <strain evidence="6 7">KACC 16536</strain>
    </source>
</reference>
<dbReference type="Gene3D" id="3.40.190.290">
    <property type="match status" value="1"/>
</dbReference>
<evidence type="ECO:0000256" key="4">
    <source>
        <dbReference type="ARBA" id="ARBA00023163"/>
    </source>
</evidence>
<dbReference type="Pfam" id="PF03466">
    <property type="entry name" value="LysR_substrate"/>
    <property type="match status" value="1"/>
</dbReference>
<dbReference type="InterPro" id="IPR036390">
    <property type="entry name" value="WH_DNA-bd_sf"/>
</dbReference>
<dbReference type="KEGG" id="daer:H9K75_13100"/>
<protein>
    <submittedName>
        <fullName evidence="6">LysR family transcriptional regulator</fullName>
    </submittedName>
</protein>
<dbReference type="PROSITE" id="PS50931">
    <property type="entry name" value="HTH_LYSR"/>
    <property type="match status" value="1"/>
</dbReference>
<keyword evidence="2" id="KW-0805">Transcription regulation</keyword>
<proteinExistence type="inferred from homology"/>
<dbReference type="Proteomes" id="UP000516028">
    <property type="component" value="Chromosome"/>
</dbReference>
<dbReference type="GO" id="GO:0003700">
    <property type="term" value="F:DNA-binding transcription factor activity"/>
    <property type="evidence" value="ECO:0007669"/>
    <property type="project" value="InterPro"/>
</dbReference>
<name>A0A7H0GG84_9BURK</name>
<dbReference type="GO" id="GO:0043565">
    <property type="term" value="F:sequence-specific DNA binding"/>
    <property type="evidence" value="ECO:0007669"/>
    <property type="project" value="TreeGrafter"/>
</dbReference>
<dbReference type="Gene3D" id="1.10.10.10">
    <property type="entry name" value="Winged helix-like DNA-binding domain superfamily/Winged helix DNA-binding domain"/>
    <property type="match status" value="1"/>
</dbReference>
<organism evidence="6 7">
    <name type="scientific">Diaphorobacter aerolatus</name>
    <dbReference type="NCBI Taxonomy" id="1288495"/>
    <lineage>
        <taxon>Bacteria</taxon>
        <taxon>Pseudomonadati</taxon>
        <taxon>Pseudomonadota</taxon>
        <taxon>Betaproteobacteria</taxon>
        <taxon>Burkholderiales</taxon>
        <taxon>Comamonadaceae</taxon>
        <taxon>Diaphorobacter</taxon>
    </lineage>
</organism>